<dbReference type="GO" id="GO:0005524">
    <property type="term" value="F:ATP binding"/>
    <property type="evidence" value="ECO:0007669"/>
    <property type="project" value="UniProtKB-KW"/>
</dbReference>
<dbReference type="PANTHER" id="PTHR20275">
    <property type="entry name" value="NAD KINASE"/>
    <property type="match status" value="1"/>
</dbReference>
<keyword evidence="2" id="KW-0808">Transferase</keyword>
<evidence type="ECO:0000313" key="9">
    <source>
        <dbReference type="Proteomes" id="UP000095023"/>
    </source>
</evidence>
<dbReference type="SUPFAM" id="SSF111331">
    <property type="entry name" value="NAD kinase/diacylglycerol kinase-like"/>
    <property type="match status" value="1"/>
</dbReference>
<accession>A0A1E4TE99</accession>
<keyword evidence="6" id="KW-0521">NADP</keyword>
<dbReference type="AlphaFoldDB" id="A0A1E4TE99"/>
<dbReference type="Gene3D" id="3.40.50.10330">
    <property type="entry name" value="Probable inorganic polyphosphate/atp-NAD kinase, domain 1"/>
    <property type="match status" value="1"/>
</dbReference>
<dbReference type="OrthoDB" id="24581at2759"/>
<dbReference type="FunFam" id="2.60.200.30:FF:000009">
    <property type="entry name" value="Poly(P)/ATP NAD kinase"/>
    <property type="match status" value="1"/>
</dbReference>
<dbReference type="Pfam" id="PF20143">
    <property type="entry name" value="NAD_kinase_C"/>
    <property type="match status" value="1"/>
</dbReference>
<reference evidence="9" key="1">
    <citation type="submission" date="2016-02" db="EMBL/GenBank/DDBJ databases">
        <title>Comparative genomics of biotechnologically important yeasts.</title>
        <authorList>
            <consortium name="DOE Joint Genome Institute"/>
            <person name="Riley R."/>
            <person name="Haridas S."/>
            <person name="Wolfe K.H."/>
            <person name="Lopes M.R."/>
            <person name="Hittinger C.T."/>
            <person name="Goker M."/>
            <person name="Salamov A."/>
            <person name="Wisecaver J."/>
            <person name="Long T.M."/>
            <person name="Aerts A.L."/>
            <person name="Barry K."/>
            <person name="Choi C."/>
            <person name="Clum A."/>
            <person name="Coughlan A.Y."/>
            <person name="Deshpande S."/>
            <person name="Douglass A.P."/>
            <person name="Hanson S.J."/>
            <person name="Klenk H.-P."/>
            <person name="Labutti K."/>
            <person name="Lapidus A."/>
            <person name="Lindquist E."/>
            <person name="Lipzen A."/>
            <person name="Meier-Kolthoff J.P."/>
            <person name="Ohm R.A."/>
            <person name="Otillar R.P."/>
            <person name="Pangilinan J."/>
            <person name="Peng Y."/>
            <person name="Rokas A."/>
            <person name="Rosa C.A."/>
            <person name="Scheuner C."/>
            <person name="Sibirny A.A."/>
            <person name="Slot J.C."/>
            <person name="Stielow J.B."/>
            <person name="Sun H."/>
            <person name="Kurtzman C.P."/>
            <person name="Blackwell M."/>
            <person name="Jeffries T.W."/>
            <person name="Grigoriev I.V."/>
        </authorList>
    </citation>
    <scope>NUCLEOTIDE SEQUENCE [LARGE SCALE GENOMIC DNA]</scope>
    <source>
        <strain evidence="9">NRRL Y-17796</strain>
    </source>
</reference>
<sequence length="449" mass="50119">MQDVANWERDADETMRGIKGRRASVSSFVSEDADFENNNEHAIDLRGRASERNELASIDAVLPARKSSRSLTRKELAQLTVEIRSLNRLLSASRVNLKASQIMIVTKIYDTQPIEATATLVRYMTSQLQNIVPPFRIWLQDKVWEHPSFDSKNLKRDLSDDIQIVLYSIDGFQAEIQKPIDMVITLGGDGTVLFTSWLFQEIVPPILTFNMGSLGFLNKYSFTQHETVISDILARGVRCSLRMRFQVTLMKALNISGKLPGNRNLDEELVSEEKTHSTHATYSVLNEVVLDRGPNPTMSSCDLYGDNQHLTAIEADGVVISTPTGSTAYSLSAGGSLVHPELPAMLVTPICPHTLSFRPFVVPDALVLKVGVPFNSRTTAWCSFDGRERVELCQGDYLVVSASPFPFPLIHNGIDQEDWFVSLSETLGWNDRRRRKPFVTSEADAKGSP</sequence>
<dbReference type="GO" id="GO:0019674">
    <property type="term" value="P:NAD+ metabolic process"/>
    <property type="evidence" value="ECO:0007669"/>
    <property type="project" value="InterPro"/>
</dbReference>
<dbReference type="EMBL" id="KV453842">
    <property type="protein sequence ID" value="ODV90037.1"/>
    <property type="molecule type" value="Genomic_DNA"/>
</dbReference>
<organism evidence="8 9">
    <name type="scientific">Tortispora caseinolytica NRRL Y-17796</name>
    <dbReference type="NCBI Taxonomy" id="767744"/>
    <lineage>
        <taxon>Eukaryota</taxon>
        <taxon>Fungi</taxon>
        <taxon>Dikarya</taxon>
        <taxon>Ascomycota</taxon>
        <taxon>Saccharomycotina</taxon>
        <taxon>Trigonopsidomycetes</taxon>
        <taxon>Trigonopsidales</taxon>
        <taxon>Trigonopsidaceae</taxon>
        <taxon>Tortispora</taxon>
    </lineage>
</organism>
<evidence type="ECO:0000256" key="3">
    <source>
        <dbReference type="ARBA" id="ARBA00022741"/>
    </source>
</evidence>
<evidence type="ECO:0000256" key="5">
    <source>
        <dbReference type="ARBA" id="ARBA00022840"/>
    </source>
</evidence>
<dbReference type="GO" id="GO:0003951">
    <property type="term" value="F:NAD+ kinase activity"/>
    <property type="evidence" value="ECO:0007669"/>
    <property type="project" value="InterPro"/>
</dbReference>
<keyword evidence="4" id="KW-0418">Kinase</keyword>
<dbReference type="Pfam" id="PF01513">
    <property type="entry name" value="NAD_kinase"/>
    <property type="match status" value="1"/>
</dbReference>
<evidence type="ECO:0000256" key="6">
    <source>
        <dbReference type="ARBA" id="ARBA00022857"/>
    </source>
</evidence>
<dbReference type="Proteomes" id="UP000095023">
    <property type="component" value="Unassembled WGS sequence"/>
</dbReference>
<dbReference type="InterPro" id="IPR017437">
    <property type="entry name" value="ATP-NAD_kinase_PpnK-typ_C"/>
</dbReference>
<evidence type="ECO:0000256" key="1">
    <source>
        <dbReference type="ARBA" id="ARBA00010995"/>
    </source>
</evidence>
<comment type="similarity">
    <text evidence="1">Belongs to the NAD kinase family.</text>
</comment>
<keyword evidence="3" id="KW-0547">Nucleotide-binding</keyword>
<proteinExistence type="inferred from homology"/>
<keyword evidence="5" id="KW-0067">ATP-binding</keyword>
<dbReference type="InterPro" id="IPR017438">
    <property type="entry name" value="ATP-NAD_kinase_N"/>
</dbReference>
<dbReference type="InterPro" id="IPR002504">
    <property type="entry name" value="NADK"/>
</dbReference>
<keyword evidence="7" id="KW-0520">NAD</keyword>
<evidence type="ECO:0000256" key="2">
    <source>
        <dbReference type="ARBA" id="ARBA00022679"/>
    </source>
</evidence>
<dbReference type="PANTHER" id="PTHR20275:SF0">
    <property type="entry name" value="NAD KINASE"/>
    <property type="match status" value="1"/>
</dbReference>
<gene>
    <name evidence="8" type="ORF">CANCADRAFT_31121</name>
</gene>
<evidence type="ECO:0000256" key="7">
    <source>
        <dbReference type="ARBA" id="ARBA00023027"/>
    </source>
</evidence>
<evidence type="ECO:0008006" key="10">
    <source>
        <dbReference type="Google" id="ProtNLM"/>
    </source>
</evidence>
<dbReference type="InterPro" id="IPR016064">
    <property type="entry name" value="NAD/diacylglycerol_kinase_sf"/>
</dbReference>
<name>A0A1E4TE99_9ASCO</name>
<dbReference type="Gene3D" id="2.60.200.30">
    <property type="entry name" value="Probable inorganic polyphosphate/atp-NAD kinase, domain 2"/>
    <property type="match status" value="1"/>
</dbReference>
<evidence type="ECO:0000256" key="4">
    <source>
        <dbReference type="ARBA" id="ARBA00022777"/>
    </source>
</evidence>
<keyword evidence="9" id="KW-1185">Reference proteome</keyword>
<dbReference type="GO" id="GO:0006741">
    <property type="term" value="P:NADP+ biosynthetic process"/>
    <property type="evidence" value="ECO:0007669"/>
    <property type="project" value="InterPro"/>
</dbReference>
<dbReference type="HAMAP" id="MF_00361">
    <property type="entry name" value="NAD_kinase"/>
    <property type="match status" value="1"/>
</dbReference>
<evidence type="ECO:0000313" key="8">
    <source>
        <dbReference type="EMBL" id="ODV90037.1"/>
    </source>
</evidence>
<protein>
    <recommendedName>
        <fullName evidence="10">NAD+ kinase</fullName>
    </recommendedName>
</protein>